<evidence type="ECO:0000256" key="4">
    <source>
        <dbReference type="ARBA" id="ARBA00023242"/>
    </source>
</evidence>
<dbReference type="InterPro" id="IPR044159">
    <property type="entry name" value="IQM"/>
</dbReference>
<evidence type="ECO:0000256" key="2">
    <source>
        <dbReference type="ARBA" id="ARBA00004496"/>
    </source>
</evidence>
<name>A0A6A4PLI0_LUPAL</name>
<evidence type="ECO:0000313" key="5">
    <source>
        <dbReference type="EMBL" id="KAE9602383.1"/>
    </source>
</evidence>
<proteinExistence type="predicted"/>
<keyword evidence="3" id="KW-0963">Cytoplasm</keyword>
<accession>A0A6A4PLI0</accession>
<dbReference type="PANTHER" id="PTHR31250">
    <property type="entry name" value="IQ DOMAIN-CONTAINING PROTEIN IQM3"/>
    <property type="match status" value="1"/>
</dbReference>
<dbReference type="Proteomes" id="UP000447434">
    <property type="component" value="Chromosome 12"/>
</dbReference>
<dbReference type="AlphaFoldDB" id="A0A6A4PLI0"/>
<comment type="caution">
    <text evidence="5">The sequence shown here is derived from an EMBL/GenBank/DDBJ whole genome shotgun (WGS) entry which is preliminary data.</text>
</comment>
<evidence type="ECO:0000256" key="3">
    <source>
        <dbReference type="ARBA" id="ARBA00022490"/>
    </source>
</evidence>
<dbReference type="GO" id="GO:0005634">
    <property type="term" value="C:nucleus"/>
    <property type="evidence" value="ECO:0007669"/>
    <property type="project" value="UniProtKB-SubCell"/>
</dbReference>
<dbReference type="GO" id="GO:0005737">
    <property type="term" value="C:cytoplasm"/>
    <property type="evidence" value="ECO:0007669"/>
    <property type="project" value="UniProtKB-SubCell"/>
</dbReference>
<keyword evidence="6" id="KW-1185">Reference proteome</keyword>
<evidence type="ECO:0000313" key="6">
    <source>
        <dbReference type="Proteomes" id="UP000447434"/>
    </source>
</evidence>
<evidence type="ECO:0000256" key="1">
    <source>
        <dbReference type="ARBA" id="ARBA00004123"/>
    </source>
</evidence>
<dbReference type="EMBL" id="WOCE01000012">
    <property type="protein sequence ID" value="KAE9602383.1"/>
    <property type="molecule type" value="Genomic_DNA"/>
</dbReference>
<protein>
    <submittedName>
        <fullName evidence="5">Uncharacterized protein</fullName>
    </submittedName>
</protein>
<keyword evidence="4" id="KW-0539">Nucleus</keyword>
<comment type="subcellular location">
    <subcellularLocation>
        <location evidence="2">Cytoplasm</location>
    </subcellularLocation>
    <subcellularLocation>
        <location evidence="1">Nucleus</location>
    </subcellularLocation>
</comment>
<dbReference type="PANTHER" id="PTHR31250:SF14">
    <property type="entry name" value="IQ DOMAIN-CONTAINING PROTEIN IQM2"/>
    <property type="match status" value="1"/>
</dbReference>
<organism evidence="5 6">
    <name type="scientific">Lupinus albus</name>
    <name type="common">White lupine</name>
    <name type="synonym">Lupinus termis</name>
    <dbReference type="NCBI Taxonomy" id="3870"/>
    <lineage>
        <taxon>Eukaryota</taxon>
        <taxon>Viridiplantae</taxon>
        <taxon>Streptophyta</taxon>
        <taxon>Embryophyta</taxon>
        <taxon>Tracheophyta</taxon>
        <taxon>Spermatophyta</taxon>
        <taxon>Magnoliopsida</taxon>
        <taxon>eudicotyledons</taxon>
        <taxon>Gunneridae</taxon>
        <taxon>Pentapetalae</taxon>
        <taxon>rosids</taxon>
        <taxon>fabids</taxon>
        <taxon>Fabales</taxon>
        <taxon>Fabaceae</taxon>
        <taxon>Papilionoideae</taxon>
        <taxon>50 kb inversion clade</taxon>
        <taxon>genistoids sensu lato</taxon>
        <taxon>core genistoids</taxon>
        <taxon>Genisteae</taxon>
        <taxon>Lupinus</taxon>
    </lineage>
</organism>
<reference evidence="6" key="1">
    <citation type="journal article" date="2020" name="Nat. Commun.">
        <title>Genome sequence of the cluster root forming white lupin.</title>
        <authorList>
            <person name="Hufnagel B."/>
            <person name="Marques A."/>
            <person name="Soriano A."/>
            <person name="Marques L."/>
            <person name="Divol F."/>
            <person name="Doumas P."/>
            <person name="Sallet E."/>
            <person name="Mancinotti D."/>
            <person name="Carrere S."/>
            <person name="Marande W."/>
            <person name="Arribat S."/>
            <person name="Keller J."/>
            <person name="Huneau C."/>
            <person name="Blein T."/>
            <person name="Aime D."/>
            <person name="Laguerre M."/>
            <person name="Taylor J."/>
            <person name="Schubert V."/>
            <person name="Nelson M."/>
            <person name="Geu-Flores F."/>
            <person name="Crespi M."/>
            <person name="Gallardo-Guerrero K."/>
            <person name="Delaux P.-M."/>
            <person name="Salse J."/>
            <person name="Berges H."/>
            <person name="Guyot R."/>
            <person name="Gouzy J."/>
            <person name="Peret B."/>
        </authorList>
    </citation>
    <scope>NUCLEOTIDE SEQUENCE [LARGE SCALE GENOMIC DNA]</scope>
    <source>
        <strain evidence="6">cv. Amiga</strain>
    </source>
</reference>
<gene>
    <name evidence="5" type="ORF">Lalb_Chr12g0199001</name>
</gene>
<sequence>MLVFLTCFCMIFDFIRRWKLLDFAKLMHSSISFFDIEKHETAISHVSQARTRAAKIGNSLSKDDKVQKLSLQHWLEAVS</sequence>
<dbReference type="OrthoDB" id="1724883at2759"/>